<accession>A0ABR6VGI1</accession>
<dbReference type="EMBL" id="JACOGK010000008">
    <property type="protein sequence ID" value="MBC3536425.1"/>
    <property type="molecule type" value="Genomic_DNA"/>
</dbReference>
<evidence type="ECO:0000313" key="1">
    <source>
        <dbReference type="EMBL" id="MBC3536425.1"/>
    </source>
</evidence>
<dbReference type="Pfam" id="PF02565">
    <property type="entry name" value="RecO_C"/>
    <property type="match status" value="1"/>
</dbReference>
<keyword evidence="2" id="KW-1185">Reference proteome</keyword>
<dbReference type="InterPro" id="IPR003717">
    <property type="entry name" value="RecO"/>
</dbReference>
<name>A0ABR6VGI1_9FIRM</name>
<organism evidence="1 2">
    <name type="scientific">Megasphaera hominis</name>
    <dbReference type="NCBI Taxonomy" id="159836"/>
    <lineage>
        <taxon>Bacteria</taxon>
        <taxon>Bacillati</taxon>
        <taxon>Bacillota</taxon>
        <taxon>Negativicutes</taxon>
        <taxon>Veillonellales</taxon>
        <taxon>Veillonellaceae</taxon>
        <taxon>Megasphaera</taxon>
    </lineage>
</organism>
<dbReference type="PANTHER" id="PTHR33991">
    <property type="entry name" value="DNA REPAIR PROTEIN RECO"/>
    <property type="match status" value="1"/>
</dbReference>
<dbReference type="PANTHER" id="PTHR33991:SF1">
    <property type="entry name" value="DNA REPAIR PROTEIN RECO"/>
    <property type="match status" value="1"/>
</dbReference>
<gene>
    <name evidence="1" type="ORF">H8J70_04065</name>
</gene>
<dbReference type="RefSeq" id="WP_186502585.1">
    <property type="nucleotide sequence ID" value="NZ_JACOGK010000008.1"/>
</dbReference>
<evidence type="ECO:0000313" key="2">
    <source>
        <dbReference type="Proteomes" id="UP000606870"/>
    </source>
</evidence>
<sequence>MVRTNFYSQKTHHYDGIILRLRKGYSRQLSLTIFTRQAGLLPFLVPKGKKGYNQGFGSLVELSVVTFEGYERQGSHFITEYESHGSSLLADLSWDRYVYTQVFTEMVLALVPPEAPDDSTYNLILRYIEAIAARNVRVATIIAGWQLTACAGFQPDTETVCVYRYPGEAPDGQIRYYFSDHDEENMPPVPVSGPVRRLWQALIDYDWQHAAPMQLPRKDLALLEQLLYSYVEDVSGKDLKCRKALLD</sequence>
<dbReference type="InterPro" id="IPR037278">
    <property type="entry name" value="ARFGAP/RecO"/>
</dbReference>
<comment type="caution">
    <text evidence="1">The sequence shown here is derived from an EMBL/GenBank/DDBJ whole genome shotgun (WGS) entry which is preliminary data.</text>
</comment>
<reference evidence="1 2" key="1">
    <citation type="submission" date="2020-08" db="EMBL/GenBank/DDBJ databases">
        <authorList>
            <person name="Liu C."/>
            <person name="Sun Q."/>
        </authorList>
    </citation>
    <scope>NUCLEOTIDE SEQUENCE [LARGE SCALE GENOMIC DNA]</scope>
    <source>
        <strain evidence="1 2">NSJ-59</strain>
    </source>
</reference>
<proteinExistence type="predicted"/>
<dbReference type="Proteomes" id="UP000606870">
    <property type="component" value="Unassembled WGS sequence"/>
</dbReference>
<dbReference type="SUPFAM" id="SSF57863">
    <property type="entry name" value="ArfGap/RecO-like zinc finger"/>
    <property type="match status" value="1"/>
</dbReference>
<protein>
    <submittedName>
        <fullName evidence="1">DNA repair protein RecO C-terminal domain-containing protein</fullName>
    </submittedName>
</protein>